<evidence type="ECO:0000313" key="2">
    <source>
        <dbReference type="EMBL" id="KGO88245.1"/>
    </source>
</evidence>
<reference evidence="2 3" key="1">
    <citation type="submission" date="2013-09" db="EMBL/GenBank/DDBJ databases">
        <authorList>
            <person name="Zeng Z."/>
            <person name="Chen C."/>
        </authorList>
    </citation>
    <scope>NUCLEOTIDE SEQUENCE [LARGE SCALE GENOMIC DNA]</scope>
    <source>
        <strain evidence="2 3">WB 3.3-2</strain>
    </source>
</reference>
<dbReference type="Proteomes" id="UP000030152">
    <property type="component" value="Unassembled WGS sequence"/>
</dbReference>
<dbReference type="EMBL" id="JRLX01000002">
    <property type="protein sequence ID" value="KGO88245.1"/>
    <property type="molecule type" value="Genomic_DNA"/>
</dbReference>
<keyword evidence="1" id="KW-0812">Transmembrane</keyword>
<proteinExistence type="predicted"/>
<sequence length="353" mass="41435">MKKKKVLALLFVLQIIVVKLLSFFPEFTERWYSNGVYPYISGASRVILGIFSFSVGDIIYGILIFMGLRWLWQRRKTWRHAYKYNLITMLATLSVVYFLFNILWAFNYHRVPLYKKMDIKKEYTLDELTAFTKKLIVKTNAMQISITENDTIKVVVPYDFNKIYSHSFTAYKTLSQQFPDFKYKHESVKSSLFSVPLSYMGFGGYLNPFTNEAQVNSELPLYNLPTTTCHEMAHQIGYANESEANFIGFMASVKSNDPYFQYSGYSFALKYCMRTITKLDKKRAKSLAPLINKGILGNFEESEQFNKKYQSFVESIFKYIYDNYLKMNRQKDGLETYSKFVGLMVNYYSDKEL</sequence>
<accession>A0A0A2MIW7</accession>
<keyword evidence="1" id="KW-1133">Transmembrane helix</keyword>
<gene>
    <name evidence="2" type="ORF">Q765_04210</name>
</gene>
<feature type="transmembrane region" description="Helical" evidence="1">
    <location>
        <begin position="46"/>
        <end position="72"/>
    </location>
</feature>
<organism evidence="2 3">
    <name type="scientific">Flavobacterium rivuli WB 3.3-2 = DSM 21788</name>
    <dbReference type="NCBI Taxonomy" id="1121895"/>
    <lineage>
        <taxon>Bacteria</taxon>
        <taxon>Pseudomonadati</taxon>
        <taxon>Bacteroidota</taxon>
        <taxon>Flavobacteriia</taxon>
        <taxon>Flavobacteriales</taxon>
        <taxon>Flavobacteriaceae</taxon>
        <taxon>Flavobacterium</taxon>
    </lineage>
</organism>
<name>A0A0A2MIW7_9FLAO</name>
<dbReference type="STRING" id="1121895.GCA_000378485_00946"/>
<evidence type="ECO:0000313" key="3">
    <source>
        <dbReference type="Proteomes" id="UP000030152"/>
    </source>
</evidence>
<dbReference type="AlphaFoldDB" id="A0A0A2MIW7"/>
<dbReference type="eggNOG" id="ENOG502Z7T3">
    <property type="taxonomic scope" value="Bacteria"/>
</dbReference>
<keyword evidence="3" id="KW-1185">Reference proteome</keyword>
<protein>
    <submittedName>
        <fullName evidence="2">Amino acid permease</fullName>
    </submittedName>
</protein>
<dbReference type="Pfam" id="PF12725">
    <property type="entry name" value="DUF3810"/>
    <property type="match status" value="1"/>
</dbReference>
<dbReference type="RefSeq" id="WP_020212073.1">
    <property type="nucleotide sequence ID" value="NZ_JRLX01000002.1"/>
</dbReference>
<dbReference type="InterPro" id="IPR024294">
    <property type="entry name" value="DUF3810"/>
</dbReference>
<comment type="caution">
    <text evidence="2">The sequence shown here is derived from an EMBL/GenBank/DDBJ whole genome shotgun (WGS) entry which is preliminary data.</text>
</comment>
<dbReference type="OrthoDB" id="1048788at2"/>
<feature type="transmembrane region" description="Helical" evidence="1">
    <location>
        <begin position="84"/>
        <end position="106"/>
    </location>
</feature>
<keyword evidence="1" id="KW-0472">Membrane</keyword>
<evidence type="ECO:0000256" key="1">
    <source>
        <dbReference type="SAM" id="Phobius"/>
    </source>
</evidence>